<reference evidence="2" key="1">
    <citation type="submission" date="2019-11" db="EMBL/GenBank/DDBJ databases">
        <authorList>
            <person name="Feng L."/>
        </authorList>
    </citation>
    <scope>NUCLEOTIDE SEQUENCE</scope>
    <source>
        <strain evidence="2">ElimosumLFYP34</strain>
    </source>
</reference>
<proteinExistence type="predicted"/>
<dbReference type="AlphaFoldDB" id="A0A6N3GUM0"/>
<evidence type="ECO:0000259" key="1">
    <source>
        <dbReference type="Pfam" id="PF09861"/>
    </source>
</evidence>
<name>A0A6N3GUM0_EUBLI</name>
<protein>
    <recommendedName>
        <fullName evidence="1">LarA-like N-terminal domain-containing protein</fullName>
    </recommendedName>
</protein>
<dbReference type="InterPro" id="IPR018657">
    <property type="entry name" value="LarA-like_N"/>
</dbReference>
<evidence type="ECO:0000313" key="2">
    <source>
        <dbReference type="EMBL" id="VYU67842.1"/>
    </source>
</evidence>
<feature type="domain" description="LarA-like N-terminal" evidence="1">
    <location>
        <begin position="39"/>
        <end position="183"/>
    </location>
</feature>
<dbReference type="EMBL" id="CACRTR010000023">
    <property type="protein sequence ID" value="VYU67842.1"/>
    <property type="molecule type" value="Genomic_DNA"/>
</dbReference>
<gene>
    <name evidence="2" type="ORF">ELLFYP34_00711</name>
</gene>
<accession>A0A6N3GUM0</accession>
<dbReference type="Pfam" id="PF09861">
    <property type="entry name" value="Lar_N"/>
    <property type="match status" value="1"/>
</dbReference>
<sequence length="418" mass="46853">MIEFGPSLIPELYRIRQKWKTAFLEDPEDTVARQMSRYKERIKPGSRIGIAAGSRGIYHYSRIVKAVVDCVRERKAEPFIIPAMGSHGGATAEGQLEVLEGYGITEESMGAPFLSSMETNTIGYTKEGVPVHFDQNACSMDGIIMVNRIKPHTDFHGEIESGIMKQMVIGLGKQRGASTIHRRGVYGLSVLMPESARIIMDKMPILMGIAILENQQDRTAKIEVLPVERIEARERELLKEAKALLPALPCDKLDVLVLQEMGKNISGTGIDPNIVGRYLIRNMSDQLPDIYRIVCLDLTEESHHNAIGVGIADLITRRMYEKIDLEPTYVNTMTSGFLERGFMPVVAQNDREAIETALNCCNRYVTAQNARMALAKNTLELQELIVSEALLPELEGRVEIMGKVQINWDQQGYMKNLF</sequence>
<organism evidence="2">
    <name type="scientific">Eubacterium limosum</name>
    <dbReference type="NCBI Taxonomy" id="1736"/>
    <lineage>
        <taxon>Bacteria</taxon>
        <taxon>Bacillati</taxon>
        <taxon>Bacillota</taxon>
        <taxon>Clostridia</taxon>
        <taxon>Eubacteriales</taxon>
        <taxon>Eubacteriaceae</taxon>
        <taxon>Eubacterium</taxon>
    </lineage>
</organism>
<dbReference type="Gene3D" id="3.40.50.11440">
    <property type="match status" value="1"/>
</dbReference>